<accession>A0A7J5ZFV5</accession>
<organism evidence="1 2">
    <name type="scientific">Dissostichus mawsoni</name>
    <name type="common">Antarctic cod</name>
    <dbReference type="NCBI Taxonomy" id="36200"/>
    <lineage>
        <taxon>Eukaryota</taxon>
        <taxon>Metazoa</taxon>
        <taxon>Chordata</taxon>
        <taxon>Craniata</taxon>
        <taxon>Vertebrata</taxon>
        <taxon>Euteleostomi</taxon>
        <taxon>Actinopterygii</taxon>
        <taxon>Neopterygii</taxon>
        <taxon>Teleostei</taxon>
        <taxon>Neoteleostei</taxon>
        <taxon>Acanthomorphata</taxon>
        <taxon>Eupercaria</taxon>
        <taxon>Perciformes</taxon>
        <taxon>Notothenioidei</taxon>
        <taxon>Nototheniidae</taxon>
        <taxon>Dissostichus</taxon>
    </lineage>
</organism>
<sequence>MVVSSISEGASLTLHFLTCGYYGWKEAFGLSFAPPLFINIEPQNNFISTFSQYVSASGLCRETCGHQCVLLHCRPPITLPGSFPPSRSSWCGVRVPQVPHITSQLRPPAQPIASMLLADPLWMQQDEKEKHLARFDTRTKDGARRAGLAGAEGVGGGGHREGRALFILSHDICLAPR</sequence>
<dbReference type="EMBL" id="JAAKFY010000003">
    <property type="protein sequence ID" value="KAF3859238.1"/>
    <property type="molecule type" value="Genomic_DNA"/>
</dbReference>
<dbReference type="AlphaFoldDB" id="A0A7J5ZFV5"/>
<keyword evidence="2" id="KW-1185">Reference proteome</keyword>
<name>A0A7J5ZFV5_DISMA</name>
<gene>
    <name evidence="1" type="ORF">F7725_021637</name>
</gene>
<dbReference type="Proteomes" id="UP000518266">
    <property type="component" value="Unassembled WGS sequence"/>
</dbReference>
<proteinExistence type="predicted"/>
<evidence type="ECO:0000313" key="1">
    <source>
        <dbReference type="EMBL" id="KAF3859238.1"/>
    </source>
</evidence>
<reference evidence="1 2" key="1">
    <citation type="submission" date="2020-03" db="EMBL/GenBank/DDBJ databases">
        <title>Dissostichus mawsoni Genome sequencing and assembly.</title>
        <authorList>
            <person name="Park H."/>
        </authorList>
    </citation>
    <scope>NUCLEOTIDE SEQUENCE [LARGE SCALE GENOMIC DNA]</scope>
    <source>
        <strain evidence="1">DM0001</strain>
        <tissue evidence="1">Muscle</tissue>
    </source>
</reference>
<evidence type="ECO:0000313" key="2">
    <source>
        <dbReference type="Proteomes" id="UP000518266"/>
    </source>
</evidence>
<comment type="caution">
    <text evidence="1">The sequence shown here is derived from an EMBL/GenBank/DDBJ whole genome shotgun (WGS) entry which is preliminary data.</text>
</comment>
<protein>
    <submittedName>
        <fullName evidence="1">Uncharacterized protein</fullName>
    </submittedName>
</protein>